<dbReference type="AlphaFoldDB" id="A0A346Y319"/>
<dbReference type="InterPro" id="IPR007253">
    <property type="entry name" value="Cell_wall-bd_2"/>
</dbReference>
<dbReference type="RefSeq" id="WP_164710831.1">
    <property type="nucleotide sequence ID" value="NZ_CP031165.1"/>
</dbReference>
<evidence type="ECO:0000256" key="1">
    <source>
        <dbReference type="SAM" id="MobiDB-lite"/>
    </source>
</evidence>
<dbReference type="InterPro" id="IPR051922">
    <property type="entry name" value="Bact_Sporulation_Assoc"/>
</dbReference>
<evidence type="ECO:0000313" key="5">
    <source>
        <dbReference type="Proteomes" id="UP000264006"/>
    </source>
</evidence>
<evidence type="ECO:0000259" key="3">
    <source>
        <dbReference type="PROSITE" id="PS50927"/>
    </source>
</evidence>
<reference evidence="4 5" key="1">
    <citation type="submission" date="2018-09" db="EMBL/GenBank/DDBJ databases">
        <title>Complete genome sequence of Euzebya sp. DY32-46 isolated from seawater of Pacific Ocean.</title>
        <authorList>
            <person name="Xu L."/>
            <person name="Wu Y.-H."/>
            <person name="Xu X.-W."/>
        </authorList>
    </citation>
    <scope>NUCLEOTIDE SEQUENCE [LARGE SCALE GENOMIC DNA]</scope>
    <source>
        <strain evidence="4 5">DY32-46</strain>
    </source>
</reference>
<dbReference type="Gene3D" id="2.90.10.10">
    <property type="entry name" value="Bulb-type lectin domain"/>
    <property type="match status" value="1"/>
</dbReference>
<dbReference type="PANTHER" id="PTHR30032">
    <property type="entry name" value="N-ACETYLMURAMOYL-L-ALANINE AMIDASE-RELATED"/>
    <property type="match status" value="1"/>
</dbReference>
<dbReference type="EMBL" id="CP031165">
    <property type="protein sequence ID" value="AXV08866.1"/>
    <property type="molecule type" value="Genomic_DNA"/>
</dbReference>
<dbReference type="Gene3D" id="2.90.10.30">
    <property type="match status" value="1"/>
</dbReference>
<organism evidence="4 5">
    <name type="scientific">Euzebya pacifica</name>
    <dbReference type="NCBI Taxonomy" id="1608957"/>
    <lineage>
        <taxon>Bacteria</taxon>
        <taxon>Bacillati</taxon>
        <taxon>Actinomycetota</taxon>
        <taxon>Nitriliruptoria</taxon>
        <taxon>Euzebyales</taxon>
    </lineage>
</organism>
<dbReference type="InterPro" id="IPR001480">
    <property type="entry name" value="Bulb-type_lectin_dom"/>
</dbReference>
<dbReference type="PROSITE" id="PS50927">
    <property type="entry name" value="BULB_LECTIN"/>
    <property type="match status" value="1"/>
</dbReference>
<name>A0A346Y319_9ACTN</name>
<dbReference type="SUPFAM" id="SSF51110">
    <property type="entry name" value="alpha-D-mannose-specific plant lectins"/>
    <property type="match status" value="2"/>
</dbReference>
<feature type="region of interest" description="Disordered" evidence="1">
    <location>
        <begin position="370"/>
        <end position="400"/>
    </location>
</feature>
<feature type="compositionally biased region" description="Polar residues" evidence="1">
    <location>
        <begin position="391"/>
        <end position="400"/>
    </location>
</feature>
<keyword evidence="2" id="KW-0732">Signal</keyword>
<sequence>MGAVLLLLAALLLAVPVGPADAQGPDDGDSLQLTSPTNPDEATAVSIELSSITVADGAGVPVLIGRNDVFADSLASAAGQASATENGFQIDTANAPLLLVPSNAAIPQSVMDEIARIGAPNAFVLGGTAAVPESSVDQLRAAGVTVERLSGAGRNETAVAIAERFFPQARIVVIARAGGPADNPTAGFADSIAAGGFAAGLGAPIVLTNTDTLPDVTRQYLVDLAPSLVYVAGGPAAVSDAVFAELDALRPGSDDTIRIAGASRTQTAVEFAVARGYSGAGSASGVIVVDGFAEFGWASGFAAALRSGQSRAPIVLVGANGPDADTQAWLDNTRPDDTGVTYAQGTTPPTLTCSQVTSICTQVATTIGAATPTPIGTPPGGGSGPQVTTGNLSPTTGPGTCLNNHAVNADAEIGTIDGWRVDAVPDPQTGQPSGAGDARTYDARYENNGPLQRGQYLFSFGGNSTSMTQVLAVPPSLDAAIDADTINFRLAATGGSLDFGAPVSIVASASFRSPADAELGRSTTGAFPSTNSSRGVIAMEERAVGGAVPVGSRFIALTFSLPEFVSEYVFEFVFDSVCLTLSERETSIGSGLGPGDTIEPGEKLVSPNGAHSVVLRRSGELVLISGGTETVLAGGAGFTSATMRPDGNFVLEQAVGQGGPASGTSSTSASLEITDNGSLVVRSIQGQPIATLNGGLTATAGPVAVRSQLLPGEQLGITGRLTSPNGLFAAEVRASGALVVIDTTNGAVRYDSGTGGSGVRLLEFRTDGNLVLEDASGGGPWSTGTTGGFPSPGNGPGGVVEMQDDGNLTVRETAGGTFLWGSANGGPNAGPVNP</sequence>
<keyword evidence="5" id="KW-1185">Reference proteome</keyword>
<proteinExistence type="predicted"/>
<feature type="signal peptide" evidence="2">
    <location>
        <begin position="1"/>
        <end position="22"/>
    </location>
</feature>
<accession>A0A346Y319</accession>
<dbReference type="KEGG" id="euz:DVS28_a4199"/>
<feature type="domain" description="Bulb-type lectin" evidence="3">
    <location>
        <begin position="706"/>
        <end position="823"/>
    </location>
</feature>
<dbReference type="PANTHER" id="PTHR30032:SF8">
    <property type="entry name" value="GERMINATION-SPECIFIC N-ACETYLMURAMOYL-L-ALANINE AMIDASE"/>
    <property type="match status" value="1"/>
</dbReference>
<dbReference type="SMART" id="SM00108">
    <property type="entry name" value="B_lectin"/>
    <property type="match status" value="1"/>
</dbReference>
<evidence type="ECO:0000256" key="2">
    <source>
        <dbReference type="SAM" id="SignalP"/>
    </source>
</evidence>
<gene>
    <name evidence="4" type="ORF">DVS28_a4199</name>
</gene>
<feature type="chain" id="PRO_5016765119" evidence="2">
    <location>
        <begin position="23"/>
        <end position="834"/>
    </location>
</feature>
<dbReference type="InterPro" id="IPR036426">
    <property type="entry name" value="Bulb-type_lectin_dom_sf"/>
</dbReference>
<dbReference type="Proteomes" id="UP000264006">
    <property type="component" value="Chromosome"/>
</dbReference>
<evidence type="ECO:0000313" key="4">
    <source>
        <dbReference type="EMBL" id="AXV08866.1"/>
    </source>
</evidence>
<dbReference type="Pfam" id="PF04122">
    <property type="entry name" value="CW_binding_2"/>
    <property type="match status" value="1"/>
</dbReference>
<protein>
    <submittedName>
        <fullName evidence="4">Alkaline phosphatase</fullName>
    </submittedName>
</protein>